<feature type="DNA-binding region" description="H-T-H motif" evidence="2">
    <location>
        <begin position="36"/>
        <end position="55"/>
    </location>
</feature>
<dbReference type="AlphaFoldDB" id="A0A7W0HRV6"/>
<evidence type="ECO:0000313" key="4">
    <source>
        <dbReference type="EMBL" id="MBA2893409.1"/>
    </source>
</evidence>
<name>A0A7W0HRV6_9ACTN</name>
<dbReference type="Pfam" id="PF00440">
    <property type="entry name" value="TetR_N"/>
    <property type="match status" value="1"/>
</dbReference>
<dbReference type="PROSITE" id="PS50977">
    <property type="entry name" value="HTH_TETR_2"/>
    <property type="match status" value="1"/>
</dbReference>
<dbReference type="Proteomes" id="UP000530928">
    <property type="component" value="Unassembled WGS sequence"/>
</dbReference>
<dbReference type="Pfam" id="PF17926">
    <property type="entry name" value="TetR_C_21"/>
    <property type="match status" value="1"/>
</dbReference>
<evidence type="ECO:0000313" key="5">
    <source>
        <dbReference type="Proteomes" id="UP000530928"/>
    </source>
</evidence>
<dbReference type="PRINTS" id="PR00455">
    <property type="entry name" value="HTHTETR"/>
</dbReference>
<accession>A0A7W0HRV6</accession>
<dbReference type="SUPFAM" id="SSF46689">
    <property type="entry name" value="Homeodomain-like"/>
    <property type="match status" value="1"/>
</dbReference>
<proteinExistence type="predicted"/>
<dbReference type="PANTHER" id="PTHR30328">
    <property type="entry name" value="TRANSCRIPTIONAL REPRESSOR"/>
    <property type="match status" value="1"/>
</dbReference>
<dbReference type="InterPro" id="IPR001647">
    <property type="entry name" value="HTH_TetR"/>
</dbReference>
<evidence type="ECO:0000259" key="3">
    <source>
        <dbReference type="PROSITE" id="PS50977"/>
    </source>
</evidence>
<dbReference type="RefSeq" id="WP_181612221.1">
    <property type="nucleotide sequence ID" value="NZ_BAABAM010000017.1"/>
</dbReference>
<organism evidence="4 5">
    <name type="scientific">Nonomuraea soli</name>
    <dbReference type="NCBI Taxonomy" id="1032476"/>
    <lineage>
        <taxon>Bacteria</taxon>
        <taxon>Bacillati</taxon>
        <taxon>Actinomycetota</taxon>
        <taxon>Actinomycetes</taxon>
        <taxon>Streptosporangiales</taxon>
        <taxon>Streptosporangiaceae</taxon>
        <taxon>Nonomuraea</taxon>
    </lineage>
</organism>
<protein>
    <submittedName>
        <fullName evidence="4">AcrR family transcriptional regulator</fullName>
    </submittedName>
</protein>
<keyword evidence="5" id="KW-1185">Reference proteome</keyword>
<dbReference type="InterPro" id="IPR050109">
    <property type="entry name" value="HTH-type_TetR-like_transc_reg"/>
</dbReference>
<gene>
    <name evidence="4" type="ORF">HNR30_004770</name>
</gene>
<evidence type="ECO:0000256" key="2">
    <source>
        <dbReference type="PROSITE-ProRule" id="PRU00335"/>
    </source>
</evidence>
<dbReference type="EMBL" id="JACDUR010000005">
    <property type="protein sequence ID" value="MBA2893409.1"/>
    <property type="molecule type" value="Genomic_DNA"/>
</dbReference>
<dbReference type="SUPFAM" id="SSF48498">
    <property type="entry name" value="Tetracyclin repressor-like, C-terminal domain"/>
    <property type="match status" value="1"/>
</dbReference>
<dbReference type="InterPro" id="IPR009057">
    <property type="entry name" value="Homeodomain-like_sf"/>
</dbReference>
<feature type="domain" description="HTH tetR-type" evidence="3">
    <location>
        <begin position="13"/>
        <end position="73"/>
    </location>
</feature>
<dbReference type="InterPro" id="IPR036271">
    <property type="entry name" value="Tet_transcr_reg_TetR-rel_C_sf"/>
</dbReference>
<sequence length="194" mass="21202">MRRAPQDKQRDAERTKARILEAAVEEFGAKGFAGARVSEIAARAGINKQLISYYFGGKEGLYQHVVAQWRGHESAFAEPGQDLGTLIASYVRANAANPDFGRLMVWEGLGEAPPDPAFVEEMRRNVDELRQRQEAGELPGDVDPGAAMIAMFAMSAAGVVFPQLAQAVTGLGREEFGEFYAEQMARLVGAWRTP</sequence>
<dbReference type="Gene3D" id="1.10.357.10">
    <property type="entry name" value="Tetracycline Repressor, domain 2"/>
    <property type="match status" value="1"/>
</dbReference>
<comment type="caution">
    <text evidence="4">The sequence shown here is derived from an EMBL/GenBank/DDBJ whole genome shotgun (WGS) entry which is preliminary data.</text>
</comment>
<dbReference type="GO" id="GO:0003677">
    <property type="term" value="F:DNA binding"/>
    <property type="evidence" value="ECO:0007669"/>
    <property type="project" value="UniProtKB-UniRule"/>
</dbReference>
<dbReference type="PANTHER" id="PTHR30328:SF54">
    <property type="entry name" value="HTH-TYPE TRANSCRIPTIONAL REPRESSOR SCO4008"/>
    <property type="match status" value="1"/>
</dbReference>
<keyword evidence="1 2" id="KW-0238">DNA-binding</keyword>
<dbReference type="GO" id="GO:0006355">
    <property type="term" value="P:regulation of DNA-templated transcription"/>
    <property type="evidence" value="ECO:0007669"/>
    <property type="project" value="UniProtKB-ARBA"/>
</dbReference>
<dbReference type="InterPro" id="IPR041467">
    <property type="entry name" value="Sco4008_C"/>
</dbReference>
<evidence type="ECO:0000256" key="1">
    <source>
        <dbReference type="ARBA" id="ARBA00023125"/>
    </source>
</evidence>
<reference evidence="4 5" key="1">
    <citation type="submission" date="2020-07" db="EMBL/GenBank/DDBJ databases">
        <title>Genomic Encyclopedia of Type Strains, Phase IV (KMG-IV): sequencing the most valuable type-strain genomes for metagenomic binning, comparative biology and taxonomic classification.</title>
        <authorList>
            <person name="Goeker M."/>
        </authorList>
    </citation>
    <scope>NUCLEOTIDE SEQUENCE [LARGE SCALE GENOMIC DNA]</scope>
    <source>
        <strain evidence="4 5">DSM 45533</strain>
    </source>
</reference>